<feature type="transmembrane region" description="Helical" evidence="1">
    <location>
        <begin position="164"/>
        <end position="186"/>
    </location>
</feature>
<evidence type="ECO:0000256" key="1">
    <source>
        <dbReference type="SAM" id="Phobius"/>
    </source>
</evidence>
<dbReference type="PANTHER" id="PTHR40465:SF1">
    <property type="entry name" value="DUF6534 DOMAIN-CONTAINING PROTEIN"/>
    <property type="match status" value="1"/>
</dbReference>
<dbReference type="EMBL" id="JACAZH010000017">
    <property type="protein sequence ID" value="KAF7348028.1"/>
    <property type="molecule type" value="Genomic_DNA"/>
</dbReference>
<dbReference type="PANTHER" id="PTHR40465">
    <property type="entry name" value="CHROMOSOME 1, WHOLE GENOME SHOTGUN SEQUENCE"/>
    <property type="match status" value="1"/>
</dbReference>
<dbReference type="InterPro" id="IPR045339">
    <property type="entry name" value="DUF6534"/>
</dbReference>
<dbReference type="Proteomes" id="UP000623467">
    <property type="component" value="Unassembled WGS sequence"/>
</dbReference>
<dbReference type="OrthoDB" id="2681808at2759"/>
<keyword evidence="4" id="KW-1185">Reference proteome</keyword>
<proteinExistence type="predicted"/>
<comment type="caution">
    <text evidence="3">The sequence shown here is derived from an EMBL/GenBank/DDBJ whole genome shotgun (WGS) entry which is preliminary data.</text>
</comment>
<feature type="transmembrane region" description="Helical" evidence="1">
    <location>
        <begin position="207"/>
        <end position="228"/>
    </location>
</feature>
<gene>
    <name evidence="3" type="ORF">MSAN_01755200</name>
</gene>
<organism evidence="3 4">
    <name type="scientific">Mycena sanguinolenta</name>
    <dbReference type="NCBI Taxonomy" id="230812"/>
    <lineage>
        <taxon>Eukaryota</taxon>
        <taxon>Fungi</taxon>
        <taxon>Dikarya</taxon>
        <taxon>Basidiomycota</taxon>
        <taxon>Agaricomycotina</taxon>
        <taxon>Agaricomycetes</taxon>
        <taxon>Agaricomycetidae</taxon>
        <taxon>Agaricales</taxon>
        <taxon>Marasmiineae</taxon>
        <taxon>Mycenaceae</taxon>
        <taxon>Mycena</taxon>
    </lineage>
</organism>
<dbReference type="Pfam" id="PF20152">
    <property type="entry name" value="DUF6534"/>
    <property type="match status" value="1"/>
</dbReference>
<feature type="transmembrane region" description="Helical" evidence="1">
    <location>
        <begin position="52"/>
        <end position="73"/>
    </location>
</feature>
<feature type="transmembrane region" description="Helical" evidence="1">
    <location>
        <begin position="20"/>
        <end position="40"/>
    </location>
</feature>
<evidence type="ECO:0000259" key="2">
    <source>
        <dbReference type="Pfam" id="PF20152"/>
    </source>
</evidence>
<dbReference type="AlphaFoldDB" id="A0A8H7CUM6"/>
<keyword evidence="1" id="KW-1133">Transmembrane helix</keyword>
<sequence length="330" mass="37158">MAPVVIPGVIVSYITGPVVLGYMWSYCLYGMLIVQVYLYSEMFPNDSRGIKAFVWSMFFLETVFTLLITIAAWNDYGPGWGDIDTLSIFDWSWDPLPPLSGFLAGMAQSFYIWRISKLTKKRWVLVLIASVMITQVTVAFYYGIRVALEGRTSTQLFALSPEITLWLIGSAVCDVSITVTLVIILSAQKRRTSFQRTTGVINKLIRFSVETGCVTSVGAIIDVTLWLTTKEWNFHLIAFLVLGKLYSNVLMATLNCRAPLFRSHSETTTAMPQSSLWAEPRLKPTHESRPAVHISRNTDVTRDTDTIIMTLKDFNDTAGKESTLDKSYRP</sequence>
<feature type="transmembrane region" description="Helical" evidence="1">
    <location>
        <begin position="234"/>
        <end position="254"/>
    </location>
</feature>
<keyword evidence="1" id="KW-0472">Membrane</keyword>
<feature type="transmembrane region" description="Helical" evidence="1">
    <location>
        <begin position="93"/>
        <end position="112"/>
    </location>
</feature>
<feature type="transmembrane region" description="Helical" evidence="1">
    <location>
        <begin position="124"/>
        <end position="144"/>
    </location>
</feature>
<evidence type="ECO:0000313" key="3">
    <source>
        <dbReference type="EMBL" id="KAF7348028.1"/>
    </source>
</evidence>
<feature type="domain" description="DUF6534" evidence="2">
    <location>
        <begin position="170"/>
        <end position="258"/>
    </location>
</feature>
<name>A0A8H7CUM6_9AGAR</name>
<accession>A0A8H7CUM6</accession>
<reference evidence="3" key="1">
    <citation type="submission" date="2020-05" db="EMBL/GenBank/DDBJ databases">
        <title>Mycena genomes resolve the evolution of fungal bioluminescence.</title>
        <authorList>
            <person name="Tsai I.J."/>
        </authorList>
    </citation>
    <scope>NUCLEOTIDE SEQUENCE</scope>
    <source>
        <strain evidence="3">160909Yilan</strain>
    </source>
</reference>
<protein>
    <recommendedName>
        <fullName evidence="2">DUF6534 domain-containing protein</fullName>
    </recommendedName>
</protein>
<evidence type="ECO:0000313" key="4">
    <source>
        <dbReference type="Proteomes" id="UP000623467"/>
    </source>
</evidence>
<keyword evidence="1" id="KW-0812">Transmembrane</keyword>